<keyword evidence="3 5" id="KW-1133">Transmembrane helix</keyword>
<dbReference type="EMBL" id="LODL01000013">
    <property type="protein sequence ID" value="KXB31532.1"/>
    <property type="molecule type" value="Genomic_DNA"/>
</dbReference>
<dbReference type="Proteomes" id="UP000070186">
    <property type="component" value="Unassembled WGS sequence"/>
</dbReference>
<feature type="domain" description="O-antigen ligase-related" evidence="6">
    <location>
        <begin position="101"/>
        <end position="238"/>
    </location>
</feature>
<evidence type="ECO:0000259" key="6">
    <source>
        <dbReference type="Pfam" id="PF04932"/>
    </source>
</evidence>
<dbReference type="GO" id="GO:0016020">
    <property type="term" value="C:membrane"/>
    <property type="evidence" value="ECO:0007669"/>
    <property type="project" value="UniProtKB-SubCell"/>
</dbReference>
<reference evidence="7 8" key="1">
    <citation type="submission" date="2015-12" db="EMBL/GenBank/DDBJ databases">
        <title>Nitrous oxide reduction kinetics distinguish bacteria harboring typical versus atypical NosZ.</title>
        <authorList>
            <person name="Yoon S."/>
            <person name="Nissen S."/>
            <person name="Park D."/>
            <person name="Sanford R.A."/>
            <person name="Loeffler F.E."/>
        </authorList>
    </citation>
    <scope>NUCLEOTIDE SEQUENCE [LARGE SCALE GENOMIC DNA]</scope>
    <source>
        <strain evidence="7 8">ATCC BAA-841</strain>
    </source>
</reference>
<organism evidence="7 8">
    <name type="scientific">Dechloromonas denitrificans</name>
    <dbReference type="NCBI Taxonomy" id="281362"/>
    <lineage>
        <taxon>Bacteria</taxon>
        <taxon>Pseudomonadati</taxon>
        <taxon>Pseudomonadota</taxon>
        <taxon>Betaproteobacteria</taxon>
        <taxon>Rhodocyclales</taxon>
        <taxon>Azonexaceae</taxon>
        <taxon>Dechloromonas</taxon>
    </lineage>
</organism>
<feature type="transmembrane region" description="Helical" evidence="5">
    <location>
        <begin position="262"/>
        <end position="281"/>
    </location>
</feature>
<evidence type="ECO:0000313" key="7">
    <source>
        <dbReference type="EMBL" id="KXB31532.1"/>
    </source>
</evidence>
<evidence type="ECO:0000256" key="3">
    <source>
        <dbReference type="ARBA" id="ARBA00022989"/>
    </source>
</evidence>
<dbReference type="InterPro" id="IPR051533">
    <property type="entry name" value="WaaL-like"/>
</dbReference>
<feature type="transmembrane region" description="Helical" evidence="5">
    <location>
        <begin position="225"/>
        <end position="250"/>
    </location>
</feature>
<evidence type="ECO:0000256" key="1">
    <source>
        <dbReference type="ARBA" id="ARBA00004141"/>
    </source>
</evidence>
<keyword evidence="2 5" id="KW-0812">Transmembrane</keyword>
<name>A0A133XKQ6_9RHOO</name>
<feature type="transmembrane region" description="Helical" evidence="5">
    <location>
        <begin position="72"/>
        <end position="89"/>
    </location>
</feature>
<comment type="subcellular location">
    <subcellularLocation>
        <location evidence="1">Membrane</location>
        <topology evidence="1">Multi-pass membrane protein</topology>
    </subcellularLocation>
</comment>
<dbReference type="PANTHER" id="PTHR37422">
    <property type="entry name" value="TEICHURONIC ACID BIOSYNTHESIS PROTEIN TUAE"/>
    <property type="match status" value="1"/>
</dbReference>
<protein>
    <recommendedName>
        <fullName evidence="6">O-antigen ligase-related domain-containing protein</fullName>
    </recommendedName>
</protein>
<feature type="transmembrane region" description="Helical" evidence="5">
    <location>
        <begin position="28"/>
        <end position="45"/>
    </location>
</feature>
<dbReference type="STRING" id="281362.AT959_07705"/>
<evidence type="ECO:0000256" key="4">
    <source>
        <dbReference type="ARBA" id="ARBA00023136"/>
    </source>
</evidence>
<proteinExistence type="predicted"/>
<keyword evidence="4 5" id="KW-0472">Membrane</keyword>
<dbReference type="InterPro" id="IPR007016">
    <property type="entry name" value="O-antigen_ligase-rel_domated"/>
</dbReference>
<evidence type="ECO:0000256" key="2">
    <source>
        <dbReference type="ARBA" id="ARBA00022692"/>
    </source>
</evidence>
<keyword evidence="8" id="KW-1185">Reference proteome</keyword>
<dbReference type="PANTHER" id="PTHR37422:SF21">
    <property type="entry name" value="EXOQ-LIKE PROTEIN"/>
    <property type="match status" value="1"/>
</dbReference>
<gene>
    <name evidence="7" type="ORF">AT959_07705</name>
</gene>
<comment type="caution">
    <text evidence="7">The sequence shown here is derived from an EMBL/GenBank/DDBJ whole genome shotgun (WGS) entry which is preliminary data.</text>
</comment>
<feature type="transmembrane region" description="Helical" evidence="5">
    <location>
        <begin position="134"/>
        <end position="160"/>
    </location>
</feature>
<evidence type="ECO:0000256" key="5">
    <source>
        <dbReference type="SAM" id="Phobius"/>
    </source>
</evidence>
<dbReference type="Pfam" id="PF04932">
    <property type="entry name" value="Wzy_C"/>
    <property type="match status" value="1"/>
</dbReference>
<evidence type="ECO:0000313" key="8">
    <source>
        <dbReference type="Proteomes" id="UP000070186"/>
    </source>
</evidence>
<sequence>MIGKGFFGALALSSTRFSAEQIRRLLIFLLLMLVARNIAMVIYGYQHPVFLGGTEYAVEEFLLGYRRQGDHLLVLFPFILAAAFVWEKYKNVVLSLMCVEILLLASTGWRGAWMGFAGGCLMLLVMFRAWGMLVVLAIGSIAVAVIGLAASSTNIVAMAISRGFGDSNRVNMVWKPVLDMLAQSNWQGYGFGQSRYLELISTYSAVHPERAIPVLGDAHNMILNFAMAAGWLGAFAFVVTLVCGMVLCLLRLRDKTVFPEQTILLAGTAAAWLATYGLLGLTDQPHYNNLAVLAVLTSVALASSRTELRR</sequence>
<accession>A0A133XKQ6</accession>
<dbReference type="AlphaFoldDB" id="A0A133XKQ6"/>